<accession>A0A942YSM3</accession>
<proteinExistence type="predicted"/>
<gene>
    <name evidence="1" type="ORF">KHA99_02325</name>
</gene>
<dbReference type="AlphaFoldDB" id="A0A942YSM3"/>
<evidence type="ECO:0000313" key="1">
    <source>
        <dbReference type="EMBL" id="MBS4211289.1"/>
    </source>
</evidence>
<keyword evidence="2" id="KW-1185">Reference proteome</keyword>
<evidence type="ECO:0000313" key="2">
    <source>
        <dbReference type="Proteomes" id="UP000679749"/>
    </source>
</evidence>
<dbReference type="Proteomes" id="UP000679749">
    <property type="component" value="Unassembled WGS sequence"/>
</dbReference>
<comment type="caution">
    <text evidence="1">The sequence shown here is derived from an EMBL/GenBank/DDBJ whole genome shotgun (WGS) entry which is preliminary data.</text>
</comment>
<organism evidence="1 2">
    <name type="scientific">Neobacillus rhizophilus</name>
    <dbReference type="NCBI Taxonomy" id="2833579"/>
    <lineage>
        <taxon>Bacteria</taxon>
        <taxon>Bacillati</taxon>
        <taxon>Bacillota</taxon>
        <taxon>Bacilli</taxon>
        <taxon>Bacillales</taxon>
        <taxon>Bacillaceae</taxon>
        <taxon>Neobacillus</taxon>
    </lineage>
</organism>
<dbReference type="RefSeq" id="WP_213115817.1">
    <property type="nucleotide sequence ID" value="NZ_JAGYPF010000001.1"/>
</dbReference>
<protein>
    <submittedName>
        <fullName evidence="1">Uncharacterized protein</fullName>
    </submittedName>
</protein>
<name>A0A942YSM3_9BACI</name>
<sequence>MEGLYYSDQYRCWEGRISIRRFDDEKFSLRCFVDSTNPLTEADHHTLIYVEEHFADIYENILRTLFEWQQSEGMTWEVFDEEKLTFDRIRFDSKEDIHPLLGEPLLEIIPGNEKENQSYYCIRFDHCLLSIEHGLDALCHKSDVIEIEACEITSLLETLSYFEPDCTRWKKDFWK</sequence>
<dbReference type="EMBL" id="JAGYPF010000001">
    <property type="protein sequence ID" value="MBS4211289.1"/>
    <property type="molecule type" value="Genomic_DNA"/>
</dbReference>
<reference evidence="1" key="1">
    <citation type="submission" date="2021-05" db="EMBL/GenBank/DDBJ databases">
        <title>Novel Bacillus species.</title>
        <authorList>
            <person name="Liu G."/>
        </authorList>
    </citation>
    <scope>NUCLEOTIDE SEQUENCE</scope>
    <source>
        <strain evidence="1">FJAT-49825</strain>
    </source>
</reference>